<dbReference type="SMART" id="SM00005">
    <property type="entry name" value="DEATH"/>
    <property type="match status" value="1"/>
</dbReference>
<dbReference type="Gene3D" id="1.10.533.10">
    <property type="entry name" value="Death Domain, Fas"/>
    <property type="match status" value="2"/>
</dbReference>
<dbReference type="AlphaFoldDB" id="A0A7L0P107"/>
<dbReference type="GO" id="GO:0031265">
    <property type="term" value="C:CD95 death-inducing signaling complex"/>
    <property type="evidence" value="ECO:0007669"/>
    <property type="project" value="TreeGrafter"/>
</dbReference>
<dbReference type="GO" id="GO:0045089">
    <property type="term" value="P:positive regulation of innate immune response"/>
    <property type="evidence" value="ECO:0007669"/>
    <property type="project" value="TreeGrafter"/>
</dbReference>
<feature type="non-terminal residue" evidence="3">
    <location>
        <position position="167"/>
    </location>
</feature>
<dbReference type="InterPro" id="IPR011029">
    <property type="entry name" value="DEATH-like_dom_sf"/>
</dbReference>
<dbReference type="PROSITE" id="PS50017">
    <property type="entry name" value="DEATH_DOMAIN"/>
    <property type="match status" value="1"/>
</dbReference>
<dbReference type="GO" id="GO:0097191">
    <property type="term" value="P:extrinsic apoptotic signaling pathway"/>
    <property type="evidence" value="ECO:0007669"/>
    <property type="project" value="TreeGrafter"/>
</dbReference>
<dbReference type="InterPro" id="IPR001875">
    <property type="entry name" value="DED_dom"/>
</dbReference>
<keyword evidence="4" id="KW-1185">Reference proteome</keyword>
<comment type="caution">
    <text evidence="3">The sequence shown here is derived from an EMBL/GenBank/DDBJ whole genome shotgun (WGS) entry which is preliminary data.</text>
</comment>
<dbReference type="PANTHER" id="PTHR15077">
    <property type="entry name" value="FAS-ASSOCIATING DEATH DOMAIN-CONTAINING PROTEIN FADD"/>
    <property type="match status" value="1"/>
</dbReference>
<dbReference type="PROSITE" id="PS50168">
    <property type="entry name" value="DED"/>
    <property type="match status" value="1"/>
</dbReference>
<feature type="domain" description="DED" evidence="2">
    <location>
        <begin position="1"/>
        <end position="65"/>
    </location>
</feature>
<dbReference type="Pfam" id="PF01335">
    <property type="entry name" value="DED"/>
    <property type="match status" value="1"/>
</dbReference>
<dbReference type="GO" id="GO:0005123">
    <property type="term" value="F:death receptor binding"/>
    <property type="evidence" value="ECO:0007669"/>
    <property type="project" value="TreeGrafter"/>
</dbReference>
<dbReference type="OrthoDB" id="100767at2759"/>
<gene>
    <name evidence="3" type="primary">Fadd</name>
    <name evidence="3" type="ORF">FORRUF_R10980</name>
</gene>
<evidence type="ECO:0000313" key="3">
    <source>
        <dbReference type="EMBL" id="NXK98652.1"/>
    </source>
</evidence>
<name>A0A7L0P107_9PASS</name>
<dbReference type="EMBL" id="VXAU01006138">
    <property type="protein sequence ID" value="NXK98652.1"/>
    <property type="molecule type" value="Genomic_DNA"/>
</dbReference>
<accession>A0A7L0P107</accession>
<feature type="non-terminal residue" evidence="3">
    <location>
        <position position="1"/>
    </location>
</feature>
<reference evidence="3 4" key="1">
    <citation type="submission" date="2019-09" db="EMBL/GenBank/DDBJ databases">
        <title>Bird 10,000 Genomes (B10K) Project - Family phase.</title>
        <authorList>
            <person name="Zhang G."/>
        </authorList>
    </citation>
    <scope>NUCLEOTIDE SEQUENCE [LARGE SCALE GENOMIC DNA]</scope>
    <source>
        <strain evidence="3">B10K-DU-001-43</strain>
        <tissue evidence="3">Muscle</tissue>
    </source>
</reference>
<protein>
    <submittedName>
        <fullName evidence="3">FADD protein</fullName>
    </submittedName>
</protein>
<dbReference type="PANTHER" id="PTHR15077:SF10">
    <property type="entry name" value="FAS-ASSOCIATED DEATH DOMAIN PROTEIN"/>
    <property type="match status" value="1"/>
</dbReference>
<feature type="domain" description="Death" evidence="1">
    <location>
        <begin position="85"/>
        <end position="167"/>
    </location>
</feature>
<evidence type="ECO:0000259" key="2">
    <source>
        <dbReference type="PROSITE" id="PS50168"/>
    </source>
</evidence>
<dbReference type="InterPro" id="IPR000488">
    <property type="entry name" value="Death_dom"/>
</dbReference>
<dbReference type="Pfam" id="PF00531">
    <property type="entry name" value="Death"/>
    <property type="match status" value="1"/>
</dbReference>
<dbReference type="InterPro" id="IPR016729">
    <property type="entry name" value="FADD"/>
</dbReference>
<organism evidence="3 4">
    <name type="scientific">Formicarius rufipectus</name>
    <dbReference type="NCBI Taxonomy" id="1118560"/>
    <lineage>
        <taxon>Eukaryota</taxon>
        <taxon>Metazoa</taxon>
        <taxon>Chordata</taxon>
        <taxon>Craniata</taxon>
        <taxon>Vertebrata</taxon>
        <taxon>Euteleostomi</taxon>
        <taxon>Archelosauria</taxon>
        <taxon>Archosauria</taxon>
        <taxon>Dinosauria</taxon>
        <taxon>Saurischia</taxon>
        <taxon>Theropoda</taxon>
        <taxon>Coelurosauria</taxon>
        <taxon>Aves</taxon>
        <taxon>Neognathae</taxon>
        <taxon>Neoaves</taxon>
        <taxon>Telluraves</taxon>
        <taxon>Australaves</taxon>
        <taxon>Passeriformes</taxon>
        <taxon>Formicariidae</taxon>
        <taxon>Formicarius</taxon>
    </lineage>
</organism>
<dbReference type="SUPFAM" id="SSF47986">
    <property type="entry name" value="DEATH domain"/>
    <property type="match status" value="2"/>
</dbReference>
<evidence type="ECO:0000259" key="1">
    <source>
        <dbReference type="PROSITE" id="PS50017"/>
    </source>
</evidence>
<dbReference type="GO" id="GO:0089720">
    <property type="term" value="F:caspase binding"/>
    <property type="evidence" value="ECO:0007669"/>
    <property type="project" value="TreeGrafter"/>
</dbReference>
<proteinExistence type="predicted"/>
<sequence length="167" mass="19414">EAELSALKFLCQDKVPKRRREAVRSGSELFNILMEQQHMDIHDLALLREMLRHIGRADLLEQLRSFEEQAQLGPAADLPDERETRTIAIAVICERVGREWKKLLRELCMPEVALDRLEAAHRCNLYEQLFQGLREWQKRQGKHAKVADLIKALRACHLNLVADLVEE</sequence>
<dbReference type="GO" id="GO:0042981">
    <property type="term" value="P:regulation of apoptotic process"/>
    <property type="evidence" value="ECO:0007669"/>
    <property type="project" value="InterPro"/>
</dbReference>
<dbReference type="FunFam" id="1.10.533.10:FF:000059">
    <property type="entry name" value="Fas-associated via death domain"/>
    <property type="match status" value="1"/>
</dbReference>
<evidence type="ECO:0000313" key="4">
    <source>
        <dbReference type="Proteomes" id="UP000520463"/>
    </source>
</evidence>
<dbReference type="Proteomes" id="UP000520463">
    <property type="component" value="Unassembled WGS sequence"/>
</dbReference>